<reference evidence="2 3" key="1">
    <citation type="submission" date="2024-07" db="EMBL/GenBank/DDBJ databases">
        <title>Luteimonas salilacus sp. nov., isolated from the shore soil of Salt Lake in Tibet of China.</title>
        <authorList>
            <person name="Zhang X."/>
            <person name="Li A."/>
        </authorList>
    </citation>
    <scope>NUCLEOTIDE SEQUENCE [LARGE SCALE GENOMIC DNA]</scope>
    <source>
        <strain evidence="2 3">B3-2-R+30</strain>
    </source>
</reference>
<sequence length="135" mass="14468">MRLGRALKPFRRPRLWAGLWCAAIAIVVVLSLAPPPPMPPVQSGDKLGHLIAYFVLAAGAVQLYARWPSLLGAGIGLVLLGVGLEYAQGALTETRQMERADALANTLGVVAGLAVRLTPWRDGLLHLDRGRTRDA</sequence>
<protein>
    <submittedName>
        <fullName evidence="2">VanZ family protein</fullName>
    </submittedName>
</protein>
<keyword evidence="1" id="KW-0472">Membrane</keyword>
<organism evidence="2 3">
    <name type="scientific">Luteimonas salinilitoris</name>
    <dbReference type="NCBI Taxonomy" id="3237697"/>
    <lineage>
        <taxon>Bacteria</taxon>
        <taxon>Pseudomonadati</taxon>
        <taxon>Pseudomonadota</taxon>
        <taxon>Gammaproteobacteria</taxon>
        <taxon>Lysobacterales</taxon>
        <taxon>Lysobacteraceae</taxon>
        <taxon>Luteimonas</taxon>
    </lineage>
</organism>
<evidence type="ECO:0000313" key="3">
    <source>
        <dbReference type="Proteomes" id="UP001566331"/>
    </source>
</evidence>
<gene>
    <name evidence="2" type="ORF">AB6713_11015</name>
</gene>
<evidence type="ECO:0000256" key="1">
    <source>
        <dbReference type="SAM" id="Phobius"/>
    </source>
</evidence>
<proteinExistence type="predicted"/>
<accession>A0ABV4HQX3</accession>
<keyword evidence="1" id="KW-1133">Transmembrane helix</keyword>
<dbReference type="PANTHER" id="PTHR28008">
    <property type="entry name" value="DOMAIN PROTEIN, PUTATIVE (AFU_ORTHOLOGUE AFUA_3G10980)-RELATED"/>
    <property type="match status" value="1"/>
</dbReference>
<dbReference type="PANTHER" id="PTHR28008:SF1">
    <property type="entry name" value="DOMAIN PROTEIN, PUTATIVE (AFU_ORTHOLOGUE AFUA_3G10980)-RELATED"/>
    <property type="match status" value="1"/>
</dbReference>
<comment type="caution">
    <text evidence="2">The sequence shown here is derived from an EMBL/GenBank/DDBJ whole genome shotgun (WGS) entry which is preliminary data.</text>
</comment>
<evidence type="ECO:0000313" key="2">
    <source>
        <dbReference type="EMBL" id="MEZ0475141.1"/>
    </source>
</evidence>
<name>A0ABV4HQX3_9GAMM</name>
<keyword evidence="1" id="KW-0812">Transmembrane</keyword>
<dbReference type="Proteomes" id="UP001566331">
    <property type="component" value="Unassembled WGS sequence"/>
</dbReference>
<feature type="transmembrane region" description="Helical" evidence="1">
    <location>
        <begin position="47"/>
        <end position="65"/>
    </location>
</feature>
<dbReference type="EMBL" id="JBFWIC010000013">
    <property type="protein sequence ID" value="MEZ0475141.1"/>
    <property type="molecule type" value="Genomic_DNA"/>
</dbReference>
<keyword evidence="3" id="KW-1185">Reference proteome</keyword>